<feature type="domain" description="SLH" evidence="2">
    <location>
        <begin position="803"/>
        <end position="866"/>
    </location>
</feature>
<proteinExistence type="predicted"/>
<feature type="domain" description="SLH" evidence="2">
    <location>
        <begin position="867"/>
        <end position="920"/>
    </location>
</feature>
<dbReference type="Pfam" id="PF00395">
    <property type="entry name" value="SLH"/>
    <property type="match status" value="3"/>
</dbReference>
<evidence type="ECO:0000313" key="4">
    <source>
        <dbReference type="Proteomes" id="UP001244564"/>
    </source>
</evidence>
<dbReference type="Gene3D" id="2.60.40.2340">
    <property type="match status" value="1"/>
</dbReference>
<dbReference type="InterPro" id="IPR051465">
    <property type="entry name" value="Cell_Envelope_Struct_Comp"/>
</dbReference>
<dbReference type="RefSeq" id="WP_279494255.1">
    <property type="nucleotide sequence ID" value="NZ_CP122283.1"/>
</dbReference>
<evidence type="ECO:0000256" key="1">
    <source>
        <dbReference type="ARBA" id="ARBA00022729"/>
    </source>
</evidence>
<gene>
    <name evidence="3" type="ORF">QBO96_20765</name>
</gene>
<keyword evidence="1" id="KW-0732">Signal</keyword>
<dbReference type="InterPro" id="IPR001119">
    <property type="entry name" value="SLH_dom"/>
</dbReference>
<protein>
    <submittedName>
        <fullName evidence="3">Cadherin-like beta sandwich domain-containing protein</fullName>
    </submittedName>
</protein>
<dbReference type="PANTHER" id="PTHR43308">
    <property type="entry name" value="OUTER MEMBRANE PROTEIN ALPHA-RELATED"/>
    <property type="match status" value="1"/>
</dbReference>
<dbReference type="PROSITE" id="PS51272">
    <property type="entry name" value="SLH"/>
    <property type="match status" value="3"/>
</dbReference>
<dbReference type="Proteomes" id="UP001244564">
    <property type="component" value="Chromosome"/>
</dbReference>
<dbReference type="EMBL" id="CP122283">
    <property type="protein sequence ID" value="WGF38125.1"/>
    <property type="molecule type" value="Genomic_DNA"/>
</dbReference>
<accession>A0ABY8KF53</accession>
<dbReference type="InterPro" id="IPR025883">
    <property type="entry name" value="Cadherin-like_domain"/>
</dbReference>
<organism evidence="3 4">
    <name type="scientific">Lysinibacillus capsici</name>
    <dbReference type="NCBI Taxonomy" id="2115968"/>
    <lineage>
        <taxon>Bacteria</taxon>
        <taxon>Bacillati</taxon>
        <taxon>Bacillota</taxon>
        <taxon>Bacilli</taxon>
        <taxon>Bacillales</taxon>
        <taxon>Bacillaceae</taxon>
        <taxon>Lysinibacillus</taxon>
    </lineage>
</organism>
<feature type="domain" description="SLH" evidence="2">
    <location>
        <begin position="921"/>
        <end position="975"/>
    </location>
</feature>
<sequence length="975" mass="106256">MQQPLKKWKLLLVTSVVIILCSLGLLPNATKAAEITVNGEVLSYIQYLEGDSAGILHIYSGDYLTKNFTDRDSLPTDAKWITFFPITLPLDNGIEYMFSRDGKSVEKQYVHNWTDIPSDVKWITVSNFDGDIGSGKNPITNQKYRYSVDGVNIVESATVPANALWANLSYYETISNGTHKRLRYEKVNYTLKLNPTPPVINLTKSPTGWTNGDVTVTANISSESDLKIQKWDYGIQNESYFNTAGNSLVDSFVSIDQNRTITWYARDILLNSTVQTITIDNIDKDAPIITSGNMTIITNQKLEVPITITDSKSGVKTKKWAFGNQNESYFLTGGNPFTENKIVVDNFGTYTLFAEDHAGNKSISTVHLYSADLEGLHLNEGTLSPQFSKKILSYDVNVMNTVSTVTVIPNAIDSTATVKVNGNLVSSGATSATIPLNVGSNTILIEVTALNSTKKTYQVKVTRALSSNANLISLTLSSGILSPEISSGDSNYTASVENAITSLTITPTTADATAKIKVDGHAVSSGIASNPIPLNVGQNTVTIEVTAEDNTTQRTYTITITRFPSNNANLSDLTLSTGSFLPVFNGGDFTYTASVENAITSLTVTPTAADATAKIKVDGHAVSSGTASDPIPLNVGQNTVTIEVTAEDNTTQTYTVTVTRFPSSNANLKSLTLNYGNLKPSFDSQIEKYSVNVDVNVNSIDLTPILDDHDATLMINGIPSSSGKKMTVSLNFGANTILLEITAPDGVTKKKYKVEIYREQLPAPVDSPQIPGNSAPVEPAAPAPIELPQLVPTDPKQPQEPITDIIFSDVPVHHWTYTMIGDFAKRGYITGYVDGTFKPNDPISRQHVALIFSRIFKLNPIQEAQTFKDIPLNHRYYETIKLVQQAGLYQGINGYFKPNENMTRAQIAKVLAIALNLSPTSTHTFKDIPSTHWAHDYIIALAANDIALGDNGYFKPESSVTRAQFVAFLYRALQQ</sequence>
<evidence type="ECO:0000313" key="3">
    <source>
        <dbReference type="EMBL" id="WGF38125.1"/>
    </source>
</evidence>
<keyword evidence="4" id="KW-1185">Reference proteome</keyword>
<name>A0ABY8KF53_9BACI</name>
<dbReference type="Pfam" id="PF12733">
    <property type="entry name" value="Cadherin-like"/>
    <property type="match status" value="4"/>
</dbReference>
<reference evidence="3 4" key="1">
    <citation type="submission" date="2023-04" db="EMBL/GenBank/DDBJ databases">
        <title>Genomic of Lysinibacillus capsici TSBLM.</title>
        <authorList>
            <person name="Hu X.S."/>
            <person name="Yu C.H."/>
        </authorList>
    </citation>
    <scope>NUCLEOTIDE SEQUENCE [LARGE SCALE GENOMIC DNA]</scope>
    <source>
        <strain evidence="3 4">TSBLM</strain>
    </source>
</reference>
<evidence type="ECO:0000259" key="2">
    <source>
        <dbReference type="PROSITE" id="PS51272"/>
    </source>
</evidence>